<dbReference type="Xenbase" id="XB-GENE-17345609">
    <property type="gene designation" value="asb2.S"/>
</dbReference>
<evidence type="ECO:0000259" key="6">
    <source>
        <dbReference type="PROSITE" id="PS50225"/>
    </source>
</evidence>
<feature type="repeat" description="ANK" evidence="4">
    <location>
        <begin position="187"/>
        <end position="219"/>
    </location>
</feature>
<evidence type="ECO:0000256" key="4">
    <source>
        <dbReference type="PROSITE-ProRule" id="PRU00023"/>
    </source>
</evidence>
<evidence type="ECO:0000313" key="8">
    <source>
        <dbReference type="RefSeq" id="XP_018087897.1"/>
    </source>
</evidence>
<name>A0A8J0TM54_XENLA</name>
<evidence type="ECO:0000256" key="1">
    <source>
        <dbReference type="ARBA" id="ARBA00004906"/>
    </source>
</evidence>
<dbReference type="SMART" id="SM00969">
    <property type="entry name" value="SOCS_box"/>
    <property type="match status" value="1"/>
</dbReference>
<dbReference type="AGR" id="Xenbase:XB-GENE-17345609"/>
<dbReference type="InterPro" id="IPR036036">
    <property type="entry name" value="SOCS_box-like_dom_sf"/>
</dbReference>
<dbReference type="InterPro" id="IPR003903">
    <property type="entry name" value="UIM_dom"/>
</dbReference>
<dbReference type="SMART" id="SM00248">
    <property type="entry name" value="ANK"/>
    <property type="match status" value="10"/>
</dbReference>
<evidence type="ECO:0000313" key="7">
    <source>
        <dbReference type="Proteomes" id="UP000186698"/>
    </source>
</evidence>
<gene>
    <name evidence="8 9" type="primary">asb2.S</name>
</gene>
<dbReference type="Pfam" id="PF13606">
    <property type="entry name" value="Ank_3"/>
    <property type="match status" value="1"/>
</dbReference>
<feature type="domain" description="SOCS box" evidence="6">
    <location>
        <begin position="603"/>
        <end position="653"/>
    </location>
</feature>
<dbReference type="Gene3D" id="1.25.40.20">
    <property type="entry name" value="Ankyrin repeat-containing domain"/>
    <property type="match status" value="2"/>
</dbReference>
<dbReference type="GO" id="GO:0005737">
    <property type="term" value="C:cytoplasm"/>
    <property type="evidence" value="ECO:0007669"/>
    <property type="project" value="UniProtKB-SubCell"/>
</dbReference>
<reference evidence="8" key="1">
    <citation type="submission" date="2025-08" db="UniProtKB">
        <authorList>
            <consortium name="RefSeq"/>
        </authorList>
    </citation>
    <scope>IDENTIFICATION</scope>
    <source>
        <strain evidence="8">J_2021</strain>
        <tissue evidence="8">Erythrocytes</tissue>
    </source>
</reference>
<dbReference type="FunFam" id="1.10.750.20:FF:000001">
    <property type="entry name" value="Ankyrin repeat and SOCS box containing 1"/>
    <property type="match status" value="1"/>
</dbReference>
<dbReference type="InterPro" id="IPR002110">
    <property type="entry name" value="Ankyrin_rpt"/>
</dbReference>
<dbReference type="Pfam" id="PF12796">
    <property type="entry name" value="Ank_2"/>
    <property type="match status" value="3"/>
</dbReference>
<dbReference type="AlphaFoldDB" id="A0A8J0TM54"/>
<dbReference type="KEGG" id="xla:108699813"/>
<dbReference type="SUPFAM" id="SSF48403">
    <property type="entry name" value="Ankyrin repeat"/>
    <property type="match status" value="1"/>
</dbReference>
<dbReference type="PROSITE" id="PS50088">
    <property type="entry name" value="ANK_REPEAT"/>
    <property type="match status" value="7"/>
</dbReference>
<dbReference type="GO" id="GO:0035556">
    <property type="term" value="P:intracellular signal transduction"/>
    <property type="evidence" value="ECO:0007669"/>
    <property type="project" value="InterPro"/>
</dbReference>
<accession>A0A8J0TM54</accession>
<dbReference type="PROSITE" id="PS50225">
    <property type="entry name" value="SOCS"/>
    <property type="match status" value="1"/>
</dbReference>
<dbReference type="CTD" id="108699813"/>
<protein>
    <submittedName>
        <fullName evidence="8">Ankyrin repeat and SOCS box protein 2 isoform X1</fullName>
    </submittedName>
</protein>
<evidence type="ECO:0000313" key="9">
    <source>
        <dbReference type="Xenbase" id="XB-GENE-17345609"/>
    </source>
</evidence>
<dbReference type="OrthoDB" id="539213at2759"/>
<proteinExistence type="predicted"/>
<evidence type="ECO:0000256" key="2">
    <source>
        <dbReference type="ARBA" id="ARBA00022737"/>
    </source>
</evidence>
<feature type="repeat" description="ANK" evidence="4">
    <location>
        <begin position="427"/>
        <end position="456"/>
    </location>
</feature>
<feature type="repeat" description="ANK" evidence="4">
    <location>
        <begin position="220"/>
        <end position="252"/>
    </location>
</feature>
<dbReference type="GO" id="GO:0043161">
    <property type="term" value="P:proteasome-mediated ubiquitin-dependent protein catabolic process"/>
    <property type="evidence" value="ECO:0000318"/>
    <property type="project" value="GO_Central"/>
</dbReference>
<dbReference type="SMART" id="SM00253">
    <property type="entry name" value="SOCS"/>
    <property type="match status" value="1"/>
</dbReference>
<dbReference type="InterPro" id="IPR036770">
    <property type="entry name" value="Ankyrin_rpt-contain_sf"/>
</dbReference>
<dbReference type="PANTHER" id="PTHR24173:SF33">
    <property type="entry name" value="ANKYRIN REPEAT AND SOCS BOX PROTEIN 2"/>
    <property type="match status" value="1"/>
</dbReference>
<dbReference type="SUPFAM" id="SSF158235">
    <property type="entry name" value="SOCS box-like"/>
    <property type="match status" value="1"/>
</dbReference>
<evidence type="ECO:0000256" key="5">
    <source>
        <dbReference type="SAM" id="MobiDB-lite"/>
    </source>
</evidence>
<keyword evidence="7" id="KW-1185">Reference proteome</keyword>
<dbReference type="GO" id="GO:0007507">
    <property type="term" value="P:heart development"/>
    <property type="evidence" value="ECO:0000318"/>
    <property type="project" value="GO_Central"/>
</dbReference>
<dbReference type="InterPro" id="IPR001496">
    <property type="entry name" value="SOCS_box"/>
</dbReference>
<feature type="repeat" description="ANK" evidence="4">
    <location>
        <begin position="385"/>
        <end position="417"/>
    </location>
</feature>
<dbReference type="GO" id="GO:0016567">
    <property type="term" value="P:protein ubiquitination"/>
    <property type="evidence" value="ECO:0007669"/>
    <property type="project" value="UniProtKB-UniPathway"/>
</dbReference>
<dbReference type="PROSITE" id="PS50297">
    <property type="entry name" value="ANK_REP_REGION"/>
    <property type="match status" value="6"/>
</dbReference>
<dbReference type="GeneID" id="108699813"/>
<dbReference type="PANTHER" id="PTHR24173">
    <property type="entry name" value="ANKYRIN REPEAT CONTAINING"/>
    <property type="match status" value="1"/>
</dbReference>
<comment type="pathway">
    <text evidence="1">Protein modification; protein ubiquitination.</text>
</comment>
<dbReference type="Pfam" id="PF07525">
    <property type="entry name" value="SOCS_box"/>
    <property type="match status" value="1"/>
</dbReference>
<dbReference type="RefSeq" id="XP_018087897.1">
    <property type="nucleotide sequence ID" value="XM_018232408.2"/>
</dbReference>
<feature type="repeat" description="ANK" evidence="4">
    <location>
        <begin position="286"/>
        <end position="318"/>
    </location>
</feature>
<keyword evidence="2" id="KW-0677">Repeat</keyword>
<dbReference type="PROSITE" id="PS50330">
    <property type="entry name" value="UIM"/>
    <property type="match status" value="1"/>
</dbReference>
<dbReference type="Proteomes" id="UP000186698">
    <property type="component" value="Chromosome 8S"/>
</dbReference>
<feature type="region of interest" description="Disordered" evidence="5">
    <location>
        <begin position="76"/>
        <end position="102"/>
    </location>
</feature>
<dbReference type="Pfam" id="PF13637">
    <property type="entry name" value="Ank_4"/>
    <property type="match status" value="1"/>
</dbReference>
<evidence type="ECO:0000256" key="3">
    <source>
        <dbReference type="ARBA" id="ARBA00023043"/>
    </source>
</evidence>
<organism evidence="7 8">
    <name type="scientific">Xenopus laevis</name>
    <name type="common">African clawed frog</name>
    <dbReference type="NCBI Taxonomy" id="8355"/>
    <lineage>
        <taxon>Eukaryota</taxon>
        <taxon>Metazoa</taxon>
        <taxon>Chordata</taxon>
        <taxon>Craniata</taxon>
        <taxon>Vertebrata</taxon>
        <taxon>Euteleostomi</taxon>
        <taxon>Amphibia</taxon>
        <taxon>Batrachia</taxon>
        <taxon>Anura</taxon>
        <taxon>Pipoidea</taxon>
        <taxon>Pipidae</taxon>
        <taxon>Xenopodinae</taxon>
        <taxon>Xenopus</taxon>
        <taxon>Xenopus</taxon>
    </lineage>
</organism>
<dbReference type="PRINTS" id="PR01415">
    <property type="entry name" value="ANKYRIN"/>
</dbReference>
<sequence>MATRVSSPRPARSILGSEDYSLYSSMSEEELIQMAIEQSLTENNSGPTTARTHQKLSASVNTEATAACRNNRPTAKQAPIAANTRNRSCQPSAAPPPTPGSTWSIKRYDGSYYFSEPPPAEENTVERAIIKGDVDSLNEMMKSGEKLCEPNKEGWLPLHEAAYYGSLACVTLLLKAYPSTIDQRTLQEETALYLSTVRGHMDCMTYLLQSGAEPDIANKSRETPLYKACELKNAEAAKLLVEYRADVNHRCNRGWTALHESVARNAIDIIDVLVKGGAKIETKNCYGITPLFVAAQCGHMEAMRYITKCGADFNTQANDNASALFEASKNGHDDIVEFLLAQGADANKPNKDGLLPIHIAAKKQDNDDIVLMLIPATSRIRVKRSGISPLHIAAECNNDDILEELINAGYDVNFTLSHDRARLYEDRRSTALYFAVMNNNINATQMLLEAGANPNIDIISPLLISIRHGCCKTMQMLLNHGANINAYISTHPTSFPAIIMFSMKYLSLLKFIMDLGCDADSCFKCEYGSRPHPPIEEATHRYNTTYIPEHKQPKIVQFCEMVSTPDISRWAGPIIDVLLDYVGNVKLCSRLQEHLDSYEEWARIKEKSQLPRSLTHLCRLKIRSMIGTNRIKLVHTLPLPCRMIRYLSYDTSNEY</sequence>
<keyword evidence="3 4" id="KW-0040">ANK repeat</keyword>
<feature type="repeat" description="ANK" evidence="4">
    <location>
        <begin position="319"/>
        <end position="351"/>
    </location>
</feature>
<dbReference type="UniPathway" id="UPA00143"/>
<dbReference type="Gene3D" id="1.10.750.20">
    <property type="entry name" value="SOCS box"/>
    <property type="match status" value="1"/>
</dbReference>
<feature type="repeat" description="ANK" evidence="4">
    <location>
        <begin position="253"/>
        <end position="285"/>
    </location>
</feature>